<evidence type="ECO:0000313" key="1">
    <source>
        <dbReference type="EMBL" id="KAJ7984654.1"/>
    </source>
</evidence>
<protein>
    <submittedName>
        <fullName evidence="1">Uncharacterized protein</fullName>
    </submittedName>
</protein>
<accession>A0ACC2F021</accession>
<dbReference type="Proteomes" id="UP001157502">
    <property type="component" value="Chromosome 37"/>
</dbReference>
<name>A0ACC2F021_DALPE</name>
<comment type="caution">
    <text evidence="1">The sequence shown here is derived from an EMBL/GenBank/DDBJ whole genome shotgun (WGS) entry which is preliminary data.</text>
</comment>
<keyword evidence="2" id="KW-1185">Reference proteome</keyword>
<sequence length="953" mass="105066">MFPIKIDCIVLANVSENDIWEYKPLKKTKRQDSETPESSKGPVGQSSKRKVKKEPPARVKKTTRDVKLKQGDHSQEINVNANESFQNNEVVCRNRLTQNVTSSQSTREHASTGDKVNQTPSQGGFCPICQMPFSILVVQSQRWHVTECLETSGDDSKECPDGPQCCSTIPSHYQRYGHSVLAHSRAINDTALSSISPDRETDEFPSASLGVQTLVNDSANLALESSQECAVTLSNQSSSPTNGPIGITTTTKPNTLQLLRSPDLRDIRKKKGWTPAKGSKSTSAFRDNKTEVSAPINNYGGFDCAEGGFVKAEASSSSDEISYSPISRFVDDKQARKSLFSSDLSDDGDSNKSVLLFDDGILDDNELSDETKDLLSTPFVRDTQLVLSSSPKPNDLPSSSQGTHTDDSFTASSARLAVQSPQRIVLERLREHILSSSSNSNHYSKSFNQCPGHTNTEMNTPLPHVLPSSQAFPTSHQSQATLEPRNGPGKAAAPGLKQTDIGVFFGLRPRMDKEKEREAGSGNVLPGLSFQQASALEENRRGHRGRNGKGRGAKSTETPNVGTLSDSGRTQSVSDGGRDRAGARKRWNRGRTDGEPGEPKHCPFYKKIPGTKLAVDAFQYGPVEGITTYFLTHFHSDHYGGLKKSSTFPIYCNRITGNLVKSKLKVADQYVHILPMNVQVTVDGVKVTLLDANHCPGAAMLLFVLADGQTVLHTGDFRADPSMETYNELMSCRVQTLYLDTTYCSPEYTFPTQQEVITFASHKAFECITLHPRTLVVCGSYSVGKEKVFLALAEVLGTKVSMSPDKFNTMRCLESDRIRQLITTAWGTAQVHVLPMMQLNFKNLQVHLTRFSGQYDKLVAFKPTGWTFSQGVEAVEDISPKVHGNISIYGIPYSEHSSYLELRRFVQWIQPLKIIPTVNVGSWASRKVMERCFSEWLTEAKANNVKGIQNRTL</sequence>
<reference evidence="1" key="1">
    <citation type="submission" date="2021-05" db="EMBL/GenBank/DDBJ databases">
        <authorList>
            <person name="Pan Q."/>
            <person name="Jouanno E."/>
            <person name="Zahm M."/>
            <person name="Klopp C."/>
            <person name="Cabau C."/>
            <person name="Louis A."/>
            <person name="Berthelot C."/>
            <person name="Parey E."/>
            <person name="Roest Crollius H."/>
            <person name="Montfort J."/>
            <person name="Robinson-Rechavi M."/>
            <person name="Bouchez O."/>
            <person name="Lampietro C."/>
            <person name="Lopez Roques C."/>
            <person name="Donnadieu C."/>
            <person name="Postlethwait J."/>
            <person name="Bobe J."/>
            <person name="Dillon D."/>
            <person name="Chandos A."/>
            <person name="von Hippel F."/>
            <person name="Guiguen Y."/>
        </authorList>
    </citation>
    <scope>NUCLEOTIDE SEQUENCE</scope>
    <source>
        <strain evidence="1">YG-Jan2019</strain>
    </source>
</reference>
<dbReference type="EMBL" id="CM055764">
    <property type="protein sequence ID" value="KAJ7984654.1"/>
    <property type="molecule type" value="Genomic_DNA"/>
</dbReference>
<proteinExistence type="predicted"/>
<organism evidence="1 2">
    <name type="scientific">Dallia pectoralis</name>
    <name type="common">Alaska blackfish</name>
    <dbReference type="NCBI Taxonomy" id="75939"/>
    <lineage>
        <taxon>Eukaryota</taxon>
        <taxon>Metazoa</taxon>
        <taxon>Chordata</taxon>
        <taxon>Craniata</taxon>
        <taxon>Vertebrata</taxon>
        <taxon>Euteleostomi</taxon>
        <taxon>Actinopterygii</taxon>
        <taxon>Neopterygii</taxon>
        <taxon>Teleostei</taxon>
        <taxon>Protacanthopterygii</taxon>
        <taxon>Esociformes</taxon>
        <taxon>Umbridae</taxon>
        <taxon>Dallia</taxon>
    </lineage>
</organism>
<gene>
    <name evidence="1" type="ORF">DPEC_G00357000</name>
</gene>
<evidence type="ECO:0000313" key="2">
    <source>
        <dbReference type="Proteomes" id="UP001157502"/>
    </source>
</evidence>